<protein>
    <submittedName>
        <fullName evidence="1">Uncharacterized protein</fullName>
    </submittedName>
</protein>
<accession>W7TXD3</accession>
<evidence type="ECO:0000313" key="1">
    <source>
        <dbReference type="EMBL" id="EWM25321.1"/>
    </source>
</evidence>
<dbReference type="Proteomes" id="UP000019335">
    <property type="component" value="Chromosome 11"/>
</dbReference>
<dbReference type="AlphaFoldDB" id="W7TXD3"/>
<keyword evidence="2" id="KW-1185">Reference proteome</keyword>
<gene>
    <name evidence="1" type="ORF">Naga_100281g9</name>
</gene>
<reference evidence="1 2" key="1">
    <citation type="journal article" date="2014" name="Mol. Plant">
        <title>Chromosome Scale Genome Assembly and Transcriptome Profiling of Nannochloropsis gaditana in Nitrogen Depletion.</title>
        <authorList>
            <person name="Corteggiani Carpinelli E."/>
            <person name="Telatin A."/>
            <person name="Vitulo N."/>
            <person name="Forcato C."/>
            <person name="D'Angelo M."/>
            <person name="Schiavon R."/>
            <person name="Vezzi A."/>
            <person name="Giacometti G.M."/>
            <person name="Morosinotto T."/>
            <person name="Valle G."/>
        </authorList>
    </citation>
    <scope>NUCLEOTIDE SEQUENCE [LARGE SCALE GENOMIC DNA]</scope>
    <source>
        <strain evidence="1 2">B-31</strain>
    </source>
</reference>
<sequence length="79" mass="9311">MQTFISCKIKEILFATHKNLIRTVERNDNKVEVQLEVHLFVWCVHAPMLSEKLLWFLDALDSKAFRDTMLNDKSKYVLG</sequence>
<comment type="caution">
    <text evidence="1">The sequence shown here is derived from an EMBL/GenBank/DDBJ whole genome shotgun (WGS) entry which is preliminary data.</text>
</comment>
<proteinExistence type="predicted"/>
<evidence type="ECO:0000313" key="2">
    <source>
        <dbReference type="Proteomes" id="UP000019335"/>
    </source>
</evidence>
<name>W7TXD3_9STRA</name>
<dbReference type="EMBL" id="AZIL01000941">
    <property type="protein sequence ID" value="EWM25321.1"/>
    <property type="molecule type" value="Genomic_DNA"/>
</dbReference>
<organism evidence="1 2">
    <name type="scientific">Nannochloropsis gaditana</name>
    <dbReference type="NCBI Taxonomy" id="72520"/>
    <lineage>
        <taxon>Eukaryota</taxon>
        <taxon>Sar</taxon>
        <taxon>Stramenopiles</taxon>
        <taxon>Ochrophyta</taxon>
        <taxon>Eustigmatophyceae</taxon>
        <taxon>Eustigmatales</taxon>
        <taxon>Monodopsidaceae</taxon>
        <taxon>Nannochloropsis</taxon>
    </lineage>
</organism>